<protein>
    <submittedName>
        <fullName evidence="2">Uncharacterized protein</fullName>
    </submittedName>
</protein>
<feature type="compositionally biased region" description="Basic and acidic residues" evidence="1">
    <location>
        <begin position="1053"/>
        <end position="1066"/>
    </location>
</feature>
<organism evidence="2 3">
    <name type="scientific">Patellaria atrata CBS 101060</name>
    <dbReference type="NCBI Taxonomy" id="1346257"/>
    <lineage>
        <taxon>Eukaryota</taxon>
        <taxon>Fungi</taxon>
        <taxon>Dikarya</taxon>
        <taxon>Ascomycota</taxon>
        <taxon>Pezizomycotina</taxon>
        <taxon>Dothideomycetes</taxon>
        <taxon>Dothideomycetes incertae sedis</taxon>
        <taxon>Patellariales</taxon>
        <taxon>Patellariaceae</taxon>
        <taxon>Patellaria</taxon>
    </lineage>
</organism>
<dbReference type="AlphaFoldDB" id="A0A9P4VVY9"/>
<reference evidence="2" key="1">
    <citation type="journal article" date="2020" name="Stud. Mycol.">
        <title>101 Dothideomycetes genomes: a test case for predicting lifestyles and emergence of pathogens.</title>
        <authorList>
            <person name="Haridas S."/>
            <person name="Albert R."/>
            <person name="Binder M."/>
            <person name="Bloem J."/>
            <person name="Labutti K."/>
            <person name="Salamov A."/>
            <person name="Andreopoulos B."/>
            <person name="Baker S."/>
            <person name="Barry K."/>
            <person name="Bills G."/>
            <person name="Bluhm B."/>
            <person name="Cannon C."/>
            <person name="Castanera R."/>
            <person name="Culley D."/>
            <person name="Daum C."/>
            <person name="Ezra D."/>
            <person name="Gonzalez J."/>
            <person name="Henrissat B."/>
            <person name="Kuo A."/>
            <person name="Liang C."/>
            <person name="Lipzen A."/>
            <person name="Lutzoni F."/>
            <person name="Magnuson J."/>
            <person name="Mondo S."/>
            <person name="Nolan M."/>
            <person name="Ohm R."/>
            <person name="Pangilinan J."/>
            <person name="Park H.-J."/>
            <person name="Ramirez L."/>
            <person name="Alfaro M."/>
            <person name="Sun H."/>
            <person name="Tritt A."/>
            <person name="Yoshinaga Y."/>
            <person name="Zwiers L.-H."/>
            <person name="Turgeon B."/>
            <person name="Goodwin S."/>
            <person name="Spatafora J."/>
            <person name="Crous P."/>
            <person name="Grigoriev I."/>
        </authorList>
    </citation>
    <scope>NUCLEOTIDE SEQUENCE</scope>
    <source>
        <strain evidence="2">CBS 101060</strain>
    </source>
</reference>
<dbReference type="EMBL" id="MU006090">
    <property type="protein sequence ID" value="KAF2842174.1"/>
    <property type="molecule type" value="Genomic_DNA"/>
</dbReference>
<accession>A0A9P4VVY9</accession>
<evidence type="ECO:0000313" key="3">
    <source>
        <dbReference type="Proteomes" id="UP000799429"/>
    </source>
</evidence>
<feature type="compositionally biased region" description="Polar residues" evidence="1">
    <location>
        <begin position="1042"/>
        <end position="1052"/>
    </location>
</feature>
<comment type="caution">
    <text evidence="2">The sequence shown here is derived from an EMBL/GenBank/DDBJ whole genome shotgun (WGS) entry which is preliminary data.</text>
</comment>
<feature type="compositionally biased region" description="Basic and acidic residues" evidence="1">
    <location>
        <begin position="1116"/>
        <end position="1129"/>
    </location>
</feature>
<evidence type="ECO:0000313" key="2">
    <source>
        <dbReference type="EMBL" id="KAF2842174.1"/>
    </source>
</evidence>
<proteinExistence type="predicted"/>
<dbReference type="Proteomes" id="UP000799429">
    <property type="component" value="Unassembled WGS sequence"/>
</dbReference>
<gene>
    <name evidence="2" type="ORF">M501DRAFT_998429</name>
</gene>
<name>A0A9P4VVY9_9PEZI</name>
<sequence>MAARSHQPVHGSQASQSPKVIPAPEAQQQPQDARSSQAPVSPSYPTLKMFLLIRKRAYNWILDGGGGIDFNKIPFQAGLHQAGVAILQLQRDLIDLFTRFSTTISEDVNAQLQHEAEINKERIRVGLEWIEKSKIDCVTRSYHEEHMAAMRRDLSAEFDQKLQILQVRIERDTQRKLQEVASSHRTQLKEANATAEKSCTNELERMRFQLGILQHSMKKIRTQGACDHARRTEGGMNSPFSSSDSEMEVESTDVASVTSNDDPLLSLRDSMEAKSAEFANMWELLEDNSVQLSRLKNEVIIEFKRIWDVITTELGKLGARNHLRFTENKQLWEVLRVISQRPWKHARNIIEDGKKGSMAYVRSMLKFQDRITESESIEHLDLLKKKIITALEQKWREANGSLPNYEIADKRWITDMVARRRKELEKDWTSRIEQNLNVNLKRAREVQEVIDLDDTRPPKKQKLIVKLRIPALLTTAMKATTSEPNATKPYENEENEISKESSASSPAQTFFAELHAHAAMEPQKLQPDEHVHDVEPENNVLSEMDNEEMISHKSVVGTDTHPEGNSATTVDTAQKENGTTTPIEPQEVIETGNIALNEQGHAIPNLKMPADNSLAVSSNHHQERINIAMTEAKETIPSIDHQVLQHTTDTLESETLSEEAMVPKANSSHEGSMEAITASRVTAVSAEPEPFKQAIVISGPHASVGDDVHMNGVIAPAMQIARELFDAADLVTPQQIGETIRKVPGTPILSPSPMLAVSPSTDILKGAGVTGHSKETAKACSPLALNHSHGEISIIGGKDDQELSVPVVAGRASDEFGGFTPGKMRHYKEEFHAENVAPTSEEETSRDPNVTESGEVTSSMIERENQDLSHQRAPITEVIQIHIVTSRDPRIGQRSLTSADVDTSTNAVMTENMPIPSTPATTTRLEMSQLQSGMTATTISPSSISTKTVAIPQDLTSATLNEPTPREHSAIFNIETNQSISPPSVEGLLQPQPVTTASRHTQSRGSPIGTLKVEKPEPFFALPSLKDTSSSPGEEVYFDSGTPDSTSASFEPTHTDQLRDGTAHANDETAYEISRFEERKLYDLGNHVDQDVAMTDTHYPEESLHTAGAYGPDSKVGMDEDVKMERTEPETGVGAEQTGEAKGIDGTST</sequence>
<feature type="compositionally biased region" description="Polar residues" evidence="1">
    <location>
        <begin position="563"/>
        <end position="580"/>
    </location>
</feature>
<feature type="region of interest" description="Disordered" evidence="1">
    <location>
        <begin position="479"/>
        <end position="506"/>
    </location>
</feature>
<feature type="region of interest" description="Disordered" evidence="1">
    <location>
        <begin position="556"/>
        <end position="580"/>
    </location>
</feature>
<keyword evidence="3" id="KW-1185">Reference proteome</keyword>
<feature type="region of interest" description="Disordered" evidence="1">
    <location>
        <begin position="1"/>
        <end position="41"/>
    </location>
</feature>
<feature type="region of interest" description="Disordered" evidence="1">
    <location>
        <begin position="1100"/>
        <end position="1149"/>
    </location>
</feature>
<feature type="compositionally biased region" description="Low complexity" evidence="1">
    <location>
        <begin position="22"/>
        <end position="33"/>
    </location>
</feature>
<feature type="region of interest" description="Disordered" evidence="1">
    <location>
        <begin position="1022"/>
        <end position="1066"/>
    </location>
</feature>
<evidence type="ECO:0000256" key="1">
    <source>
        <dbReference type="SAM" id="MobiDB-lite"/>
    </source>
</evidence>